<keyword evidence="1" id="KW-0808">Transferase</keyword>
<dbReference type="Proteomes" id="UP000186469">
    <property type="component" value="Unassembled WGS sequence"/>
</dbReference>
<reference evidence="1 2" key="1">
    <citation type="submission" date="2016-12" db="EMBL/GenBank/DDBJ databases">
        <authorList>
            <person name="Song W.-J."/>
            <person name="Kurnit D.M."/>
        </authorList>
    </citation>
    <scope>NUCLEOTIDE SEQUENCE [LARGE SCALE GENOMIC DNA]</scope>
    <source>
        <strain evidence="1 2">DSM 11393</strain>
    </source>
</reference>
<dbReference type="OrthoDB" id="329802at2"/>
<proteinExistence type="predicted"/>
<dbReference type="RefSeq" id="WP_072698036.1">
    <property type="nucleotide sequence ID" value="NZ_FRDI01000019.1"/>
</dbReference>
<name>A0A1M7TQP0_9BACT</name>
<evidence type="ECO:0000313" key="1">
    <source>
        <dbReference type="EMBL" id="SHN73052.1"/>
    </source>
</evidence>
<accession>A0A1M7TQP0</accession>
<sequence length="96" mass="11035">MFYSTAASIKTIEAKPLFDALHETGVLFYSPTEAAQALELIYPKLDQWWNEQKRCEAVKKLREKYALTNNQSLILLKSLIKNISDNAKNPHIKVKL</sequence>
<organism evidence="1 2">
    <name type="scientific">Desulfovibrio litoralis DSM 11393</name>
    <dbReference type="NCBI Taxonomy" id="1121455"/>
    <lineage>
        <taxon>Bacteria</taxon>
        <taxon>Pseudomonadati</taxon>
        <taxon>Thermodesulfobacteriota</taxon>
        <taxon>Desulfovibrionia</taxon>
        <taxon>Desulfovibrionales</taxon>
        <taxon>Desulfovibrionaceae</taxon>
        <taxon>Desulfovibrio</taxon>
    </lineage>
</organism>
<evidence type="ECO:0000313" key="2">
    <source>
        <dbReference type="Proteomes" id="UP000186469"/>
    </source>
</evidence>
<dbReference type="STRING" id="1121455.SAMN02745728_02378"/>
<dbReference type="GO" id="GO:0016740">
    <property type="term" value="F:transferase activity"/>
    <property type="evidence" value="ECO:0007669"/>
    <property type="project" value="UniProtKB-KW"/>
</dbReference>
<gene>
    <name evidence="1" type="ORF">SAMN02745728_02378</name>
</gene>
<keyword evidence="2" id="KW-1185">Reference proteome</keyword>
<dbReference type="EMBL" id="FRDI01000019">
    <property type="protein sequence ID" value="SHN73052.1"/>
    <property type="molecule type" value="Genomic_DNA"/>
</dbReference>
<dbReference type="AlphaFoldDB" id="A0A1M7TQP0"/>
<protein>
    <submittedName>
        <fullName evidence="1">Putative transferase, LIC12162 family</fullName>
    </submittedName>
</protein>